<dbReference type="EMBL" id="JAPWTK010000312">
    <property type="protein sequence ID" value="KAJ8942810.1"/>
    <property type="molecule type" value="Genomic_DNA"/>
</dbReference>
<comment type="caution">
    <text evidence="10">The sequence shown here is derived from an EMBL/GenBank/DDBJ whole genome shotgun (WGS) entry which is preliminary data.</text>
</comment>
<accession>A0AAV8XUP9</accession>
<dbReference type="InterPro" id="IPR018114">
    <property type="entry name" value="TRYPSIN_HIS"/>
</dbReference>
<evidence type="ECO:0000256" key="3">
    <source>
        <dbReference type="ARBA" id="ARBA00022729"/>
    </source>
</evidence>
<evidence type="ECO:0000256" key="8">
    <source>
        <dbReference type="SAM" id="SignalP"/>
    </source>
</evidence>
<protein>
    <recommendedName>
        <fullName evidence="9">Peptidase S1 domain-containing protein</fullName>
    </recommendedName>
</protein>
<dbReference type="FunFam" id="2.40.10.10:FF:000077">
    <property type="entry name" value="Predicted protein"/>
    <property type="match status" value="1"/>
</dbReference>
<dbReference type="InterPro" id="IPR001314">
    <property type="entry name" value="Peptidase_S1A"/>
</dbReference>
<keyword evidence="7" id="KW-1015">Disulfide bond</keyword>
<dbReference type="InterPro" id="IPR009003">
    <property type="entry name" value="Peptidase_S1_PA"/>
</dbReference>
<dbReference type="SMART" id="SM00020">
    <property type="entry name" value="Tryp_SPc"/>
    <property type="match status" value="1"/>
</dbReference>
<dbReference type="GO" id="GO:0006508">
    <property type="term" value="P:proteolysis"/>
    <property type="evidence" value="ECO:0007669"/>
    <property type="project" value="UniProtKB-KW"/>
</dbReference>
<feature type="domain" description="Peptidase S1" evidence="9">
    <location>
        <begin position="29"/>
        <end position="255"/>
    </location>
</feature>
<dbReference type="PROSITE" id="PS00134">
    <property type="entry name" value="TRYPSIN_HIS"/>
    <property type="match status" value="1"/>
</dbReference>
<keyword evidence="6" id="KW-0865">Zymogen</keyword>
<reference evidence="10" key="1">
    <citation type="journal article" date="2023" name="Insect Mol. Biol.">
        <title>Genome sequencing provides insights into the evolution of gene families encoding plant cell wall-degrading enzymes in longhorned beetles.</title>
        <authorList>
            <person name="Shin N.R."/>
            <person name="Okamura Y."/>
            <person name="Kirsch R."/>
            <person name="Pauchet Y."/>
        </authorList>
    </citation>
    <scope>NUCLEOTIDE SEQUENCE</scope>
    <source>
        <strain evidence="10">AMC_N1</strain>
    </source>
</reference>
<dbReference type="PROSITE" id="PS50240">
    <property type="entry name" value="TRYPSIN_DOM"/>
    <property type="match status" value="1"/>
</dbReference>
<comment type="similarity">
    <text evidence="1">Belongs to the peptidase S1 family.</text>
</comment>
<dbReference type="Pfam" id="PF00089">
    <property type="entry name" value="Trypsin"/>
    <property type="match status" value="1"/>
</dbReference>
<keyword evidence="11" id="KW-1185">Reference proteome</keyword>
<gene>
    <name evidence="10" type="ORF">NQ318_022824</name>
</gene>
<dbReference type="PANTHER" id="PTHR24252">
    <property type="entry name" value="ACROSIN-RELATED"/>
    <property type="match status" value="1"/>
</dbReference>
<dbReference type="CDD" id="cd00190">
    <property type="entry name" value="Tryp_SPc"/>
    <property type="match status" value="1"/>
</dbReference>
<organism evidence="10 11">
    <name type="scientific">Aromia moschata</name>
    <dbReference type="NCBI Taxonomy" id="1265417"/>
    <lineage>
        <taxon>Eukaryota</taxon>
        <taxon>Metazoa</taxon>
        <taxon>Ecdysozoa</taxon>
        <taxon>Arthropoda</taxon>
        <taxon>Hexapoda</taxon>
        <taxon>Insecta</taxon>
        <taxon>Pterygota</taxon>
        <taxon>Neoptera</taxon>
        <taxon>Endopterygota</taxon>
        <taxon>Coleoptera</taxon>
        <taxon>Polyphaga</taxon>
        <taxon>Cucujiformia</taxon>
        <taxon>Chrysomeloidea</taxon>
        <taxon>Cerambycidae</taxon>
        <taxon>Cerambycinae</taxon>
        <taxon>Callichromatini</taxon>
        <taxon>Aromia</taxon>
    </lineage>
</organism>
<dbReference type="GO" id="GO:0004252">
    <property type="term" value="F:serine-type endopeptidase activity"/>
    <property type="evidence" value="ECO:0007669"/>
    <property type="project" value="InterPro"/>
</dbReference>
<dbReference type="PANTHER" id="PTHR24252:SF7">
    <property type="entry name" value="HYALIN"/>
    <property type="match status" value="1"/>
</dbReference>
<sequence length="256" mass="27523">MNIPRNIYCLLLVLQGSLGSDAGSLNTRIVGGNTTTIEKHPWQVSLQIFGVHSCGGSIISANTILTAAHCIDEILVNLYQVIIGTTDLSQPALKLSVRESTIHNAFDSETYDYDIAVIKLQENLTFSNQIQPITLVQDGFQVPDGTALVTSGWGITETGGTENSNILREVEINAINWSECYRKLSSVGTFTDRMICAGVSGGGKDTCQGDSGGAVELNGVLIGIVSWGVECGAVDYPGIYTNVSYFRSWIREHTGI</sequence>
<evidence type="ECO:0000256" key="1">
    <source>
        <dbReference type="ARBA" id="ARBA00007664"/>
    </source>
</evidence>
<keyword evidence="5" id="KW-0720">Serine protease</keyword>
<proteinExistence type="inferred from homology"/>
<feature type="signal peptide" evidence="8">
    <location>
        <begin position="1"/>
        <end position="22"/>
    </location>
</feature>
<dbReference type="PRINTS" id="PR00722">
    <property type="entry name" value="CHYMOTRYPSIN"/>
</dbReference>
<evidence type="ECO:0000256" key="7">
    <source>
        <dbReference type="ARBA" id="ARBA00023157"/>
    </source>
</evidence>
<evidence type="ECO:0000259" key="9">
    <source>
        <dbReference type="PROSITE" id="PS50240"/>
    </source>
</evidence>
<dbReference type="InterPro" id="IPR043504">
    <property type="entry name" value="Peptidase_S1_PA_chymotrypsin"/>
</dbReference>
<evidence type="ECO:0000313" key="11">
    <source>
        <dbReference type="Proteomes" id="UP001162162"/>
    </source>
</evidence>
<keyword evidence="4" id="KW-0378">Hydrolase</keyword>
<keyword evidence="2" id="KW-0645">Protease</keyword>
<evidence type="ECO:0000256" key="6">
    <source>
        <dbReference type="ARBA" id="ARBA00023145"/>
    </source>
</evidence>
<evidence type="ECO:0000256" key="2">
    <source>
        <dbReference type="ARBA" id="ARBA00022670"/>
    </source>
</evidence>
<dbReference type="SUPFAM" id="SSF50494">
    <property type="entry name" value="Trypsin-like serine proteases"/>
    <property type="match status" value="1"/>
</dbReference>
<dbReference type="Proteomes" id="UP001162162">
    <property type="component" value="Unassembled WGS sequence"/>
</dbReference>
<dbReference type="Gene3D" id="2.40.10.10">
    <property type="entry name" value="Trypsin-like serine proteases"/>
    <property type="match status" value="1"/>
</dbReference>
<name>A0AAV8XUP9_9CUCU</name>
<feature type="chain" id="PRO_5043417847" description="Peptidase S1 domain-containing protein" evidence="8">
    <location>
        <begin position="23"/>
        <end position="256"/>
    </location>
</feature>
<evidence type="ECO:0000313" key="10">
    <source>
        <dbReference type="EMBL" id="KAJ8942810.1"/>
    </source>
</evidence>
<dbReference type="AlphaFoldDB" id="A0AAV8XUP9"/>
<keyword evidence="3 8" id="KW-0732">Signal</keyword>
<evidence type="ECO:0000256" key="5">
    <source>
        <dbReference type="ARBA" id="ARBA00022825"/>
    </source>
</evidence>
<dbReference type="InterPro" id="IPR001254">
    <property type="entry name" value="Trypsin_dom"/>
</dbReference>
<evidence type="ECO:0000256" key="4">
    <source>
        <dbReference type="ARBA" id="ARBA00022801"/>
    </source>
</evidence>